<dbReference type="SMART" id="SM00347">
    <property type="entry name" value="HTH_MARR"/>
    <property type="match status" value="1"/>
</dbReference>
<sequence>MRTADRLMAEQGASLARTKLLLCLRKKGPLRGTDIADFFNQSPRTVTEAIDGLERDGLVERVSDPSDRRAKLIHITEKGLEATARTEPLRRQLIDQTFGTLDEMERESLGAILQKLSHGLRTQ</sequence>
<dbReference type="InterPro" id="IPR036388">
    <property type="entry name" value="WH-like_DNA-bd_sf"/>
</dbReference>
<dbReference type="InterPro" id="IPR039422">
    <property type="entry name" value="MarR/SlyA-like"/>
</dbReference>
<name>A0AAJ5X8L8_9SPHN</name>
<organism evidence="5 6">
    <name type="scientific">Candidatus Andeanibacterium colombiense</name>
    <dbReference type="NCBI Taxonomy" id="3121345"/>
    <lineage>
        <taxon>Bacteria</taxon>
        <taxon>Pseudomonadati</taxon>
        <taxon>Pseudomonadota</taxon>
        <taxon>Alphaproteobacteria</taxon>
        <taxon>Sphingomonadales</taxon>
        <taxon>Sphingomonadaceae</taxon>
        <taxon>Candidatus Andeanibacterium</taxon>
    </lineage>
</organism>
<evidence type="ECO:0000256" key="2">
    <source>
        <dbReference type="ARBA" id="ARBA00023125"/>
    </source>
</evidence>
<dbReference type="Proteomes" id="UP001218362">
    <property type="component" value="Chromosome"/>
</dbReference>
<dbReference type="InterPro" id="IPR000835">
    <property type="entry name" value="HTH_MarR-typ"/>
</dbReference>
<gene>
    <name evidence="5" type="ORF">P0Y56_16310</name>
</gene>
<keyword evidence="1" id="KW-0805">Transcription regulation</keyword>
<dbReference type="PROSITE" id="PS01117">
    <property type="entry name" value="HTH_MARR_1"/>
    <property type="match status" value="1"/>
</dbReference>
<dbReference type="PANTHER" id="PTHR33164:SF43">
    <property type="entry name" value="HTH-TYPE TRANSCRIPTIONAL REPRESSOR YETL"/>
    <property type="match status" value="1"/>
</dbReference>
<dbReference type="EMBL" id="CP119316">
    <property type="protein sequence ID" value="WEK48478.1"/>
    <property type="molecule type" value="Genomic_DNA"/>
</dbReference>
<evidence type="ECO:0000313" key="6">
    <source>
        <dbReference type="Proteomes" id="UP001218362"/>
    </source>
</evidence>
<keyword evidence="2" id="KW-0238">DNA-binding</keyword>
<keyword evidence="3" id="KW-0804">Transcription</keyword>
<dbReference type="SUPFAM" id="SSF46785">
    <property type="entry name" value="Winged helix' DNA-binding domain"/>
    <property type="match status" value="1"/>
</dbReference>
<protein>
    <submittedName>
        <fullName evidence="5">MarR family transcriptional regulator</fullName>
    </submittedName>
</protein>
<dbReference type="PRINTS" id="PR00598">
    <property type="entry name" value="HTHMARR"/>
</dbReference>
<reference evidence="5" key="1">
    <citation type="submission" date="2023-03" db="EMBL/GenBank/DDBJ databases">
        <title>Andean soil-derived lignocellulolytic bacterial consortium as a source of novel taxa and putative plastic-active enzymes.</title>
        <authorList>
            <person name="Diaz-Garcia L."/>
            <person name="Chuvochina M."/>
            <person name="Feuerriegel G."/>
            <person name="Bunk B."/>
            <person name="Sproer C."/>
            <person name="Streit W.R."/>
            <person name="Rodriguez L.M."/>
            <person name="Overmann J."/>
            <person name="Jimenez D.J."/>
        </authorList>
    </citation>
    <scope>NUCLEOTIDE SEQUENCE</scope>
    <source>
        <strain evidence="5">MAG 26</strain>
    </source>
</reference>
<dbReference type="PROSITE" id="PS50995">
    <property type="entry name" value="HTH_MARR_2"/>
    <property type="match status" value="1"/>
</dbReference>
<accession>A0AAJ5X8L8</accession>
<dbReference type="AlphaFoldDB" id="A0AAJ5X8L8"/>
<dbReference type="KEGG" id="acob:P0Y56_16310"/>
<evidence type="ECO:0000259" key="4">
    <source>
        <dbReference type="PROSITE" id="PS50995"/>
    </source>
</evidence>
<dbReference type="InterPro" id="IPR036390">
    <property type="entry name" value="WH_DNA-bd_sf"/>
</dbReference>
<dbReference type="GO" id="GO:0006950">
    <property type="term" value="P:response to stress"/>
    <property type="evidence" value="ECO:0007669"/>
    <property type="project" value="TreeGrafter"/>
</dbReference>
<evidence type="ECO:0000313" key="5">
    <source>
        <dbReference type="EMBL" id="WEK48478.1"/>
    </source>
</evidence>
<dbReference type="PANTHER" id="PTHR33164">
    <property type="entry name" value="TRANSCRIPTIONAL REGULATOR, MARR FAMILY"/>
    <property type="match status" value="1"/>
</dbReference>
<dbReference type="GO" id="GO:0003700">
    <property type="term" value="F:DNA-binding transcription factor activity"/>
    <property type="evidence" value="ECO:0007669"/>
    <property type="project" value="InterPro"/>
</dbReference>
<dbReference type="Gene3D" id="1.10.10.10">
    <property type="entry name" value="Winged helix-like DNA-binding domain superfamily/Winged helix DNA-binding domain"/>
    <property type="match status" value="1"/>
</dbReference>
<dbReference type="InterPro" id="IPR023187">
    <property type="entry name" value="Tscrpt_reg_MarR-type_CS"/>
</dbReference>
<proteinExistence type="predicted"/>
<dbReference type="Pfam" id="PF01047">
    <property type="entry name" value="MarR"/>
    <property type="match status" value="1"/>
</dbReference>
<evidence type="ECO:0000256" key="1">
    <source>
        <dbReference type="ARBA" id="ARBA00023015"/>
    </source>
</evidence>
<dbReference type="GO" id="GO:0003677">
    <property type="term" value="F:DNA binding"/>
    <property type="evidence" value="ECO:0007669"/>
    <property type="project" value="UniProtKB-KW"/>
</dbReference>
<evidence type="ECO:0000256" key="3">
    <source>
        <dbReference type="ARBA" id="ARBA00023163"/>
    </source>
</evidence>
<feature type="domain" description="HTH marR-type" evidence="4">
    <location>
        <begin position="1"/>
        <end position="118"/>
    </location>
</feature>